<dbReference type="AlphaFoldDB" id="A0A820KE71"/>
<proteinExistence type="predicted"/>
<feature type="non-terminal residue" evidence="1">
    <location>
        <position position="59"/>
    </location>
</feature>
<name>A0A820KE71_9BILA</name>
<evidence type="ECO:0000313" key="1">
    <source>
        <dbReference type="EMBL" id="CAF4342226.1"/>
    </source>
</evidence>
<accession>A0A820KE71</accession>
<protein>
    <submittedName>
        <fullName evidence="1">Uncharacterized protein</fullName>
    </submittedName>
</protein>
<dbReference type="EMBL" id="CAJOAY010020730">
    <property type="protein sequence ID" value="CAF4342226.1"/>
    <property type="molecule type" value="Genomic_DNA"/>
</dbReference>
<organism evidence="1 2">
    <name type="scientific">Adineta steineri</name>
    <dbReference type="NCBI Taxonomy" id="433720"/>
    <lineage>
        <taxon>Eukaryota</taxon>
        <taxon>Metazoa</taxon>
        <taxon>Spiralia</taxon>
        <taxon>Gnathifera</taxon>
        <taxon>Rotifera</taxon>
        <taxon>Eurotatoria</taxon>
        <taxon>Bdelloidea</taxon>
        <taxon>Adinetida</taxon>
        <taxon>Adinetidae</taxon>
        <taxon>Adineta</taxon>
    </lineage>
</organism>
<sequence>MVRALLIQKEPGDQTGNWLTTLQEYDLEINPAKMVKGQGLCKLAAEAQALQMEEEEGWD</sequence>
<feature type="non-terminal residue" evidence="1">
    <location>
        <position position="1"/>
    </location>
</feature>
<comment type="caution">
    <text evidence="1">The sequence shown here is derived from an EMBL/GenBank/DDBJ whole genome shotgun (WGS) entry which is preliminary data.</text>
</comment>
<evidence type="ECO:0000313" key="2">
    <source>
        <dbReference type="Proteomes" id="UP000663881"/>
    </source>
</evidence>
<reference evidence="1" key="1">
    <citation type="submission" date="2021-02" db="EMBL/GenBank/DDBJ databases">
        <authorList>
            <person name="Nowell W R."/>
        </authorList>
    </citation>
    <scope>NUCLEOTIDE SEQUENCE</scope>
</reference>
<dbReference type="Proteomes" id="UP000663881">
    <property type="component" value="Unassembled WGS sequence"/>
</dbReference>
<gene>
    <name evidence="1" type="ORF">OKA104_LOCUS48349</name>
</gene>